<organism evidence="2 3">
    <name type="scientific">Aspergillus nanangensis</name>
    <dbReference type="NCBI Taxonomy" id="2582783"/>
    <lineage>
        <taxon>Eukaryota</taxon>
        <taxon>Fungi</taxon>
        <taxon>Dikarya</taxon>
        <taxon>Ascomycota</taxon>
        <taxon>Pezizomycotina</taxon>
        <taxon>Eurotiomycetes</taxon>
        <taxon>Eurotiomycetidae</taxon>
        <taxon>Eurotiales</taxon>
        <taxon>Aspergillaceae</taxon>
        <taxon>Aspergillus</taxon>
        <taxon>Aspergillus subgen. Circumdati</taxon>
    </lineage>
</organism>
<feature type="region of interest" description="Disordered" evidence="1">
    <location>
        <begin position="176"/>
        <end position="204"/>
    </location>
</feature>
<reference evidence="2" key="2">
    <citation type="submission" date="2020-02" db="EMBL/GenBank/DDBJ databases">
        <authorList>
            <person name="Gilchrist C.L.M."/>
            <person name="Chooi Y.-H."/>
        </authorList>
    </citation>
    <scope>NUCLEOTIDE SEQUENCE</scope>
    <source>
        <strain evidence="2">MST-FP2251</strain>
    </source>
</reference>
<proteinExistence type="predicted"/>
<comment type="caution">
    <text evidence="2">The sequence shown here is derived from an EMBL/GenBank/DDBJ whole genome shotgun (WGS) entry which is preliminary data.</text>
</comment>
<evidence type="ECO:0000256" key="1">
    <source>
        <dbReference type="SAM" id="MobiDB-lite"/>
    </source>
</evidence>
<keyword evidence="3" id="KW-1185">Reference proteome</keyword>
<reference evidence="2" key="1">
    <citation type="journal article" date="2019" name="Beilstein J. Org. Chem.">
        <title>Nanangenines: drimane sesquiterpenoids as the dominant metabolite cohort of a novel Australian fungus, Aspergillus nanangensis.</title>
        <authorList>
            <person name="Lacey H.J."/>
            <person name="Gilchrist C.L.M."/>
            <person name="Crombie A."/>
            <person name="Kalaitzis J.A."/>
            <person name="Vuong D."/>
            <person name="Rutledge P.J."/>
            <person name="Turner P."/>
            <person name="Pitt J.I."/>
            <person name="Lacey E."/>
            <person name="Chooi Y.H."/>
            <person name="Piggott A.M."/>
        </authorList>
    </citation>
    <scope>NUCLEOTIDE SEQUENCE</scope>
    <source>
        <strain evidence="2">MST-FP2251</strain>
    </source>
</reference>
<accession>A0AAD4CRA7</accession>
<gene>
    <name evidence="2" type="ORF">FE257_004813</name>
</gene>
<evidence type="ECO:0000313" key="3">
    <source>
        <dbReference type="Proteomes" id="UP001194746"/>
    </source>
</evidence>
<evidence type="ECO:0000313" key="2">
    <source>
        <dbReference type="EMBL" id="KAF9891249.1"/>
    </source>
</evidence>
<protein>
    <submittedName>
        <fullName evidence="2">Uncharacterized protein</fullName>
    </submittedName>
</protein>
<dbReference type="Proteomes" id="UP001194746">
    <property type="component" value="Unassembled WGS sequence"/>
</dbReference>
<sequence length="295" mass="34413">MDSDTMSLYDSMDQELSESLHEALACKTCALTDLTKMLYCKHRKAGVYNPLHDPPFKTHSPCSHQILTGGNLDGSNDDNDGVPPKTTQSGPGSIAQPHGYRDIMTREQRKTYFLQIKQYRDRDVNRDVLLARYRVDYHIHLHWMARRGMLALCRNTDDVHDFRQWKWKLANGGVQGGGSNCGPESSSAQGRAMPRGSRARRSNIATSTRRMRRWGWPDDSELFMLYQTTLWRHGWMARRERLVEVNANWARIVKERLRQRRRVTTWKLFWRRGSKTSPLREMEQDLGETFGEEIR</sequence>
<dbReference type="AlphaFoldDB" id="A0AAD4CRA7"/>
<feature type="region of interest" description="Disordered" evidence="1">
    <location>
        <begin position="67"/>
        <end position="98"/>
    </location>
</feature>
<dbReference type="EMBL" id="VCAU01000020">
    <property type="protein sequence ID" value="KAF9891249.1"/>
    <property type="molecule type" value="Genomic_DNA"/>
</dbReference>
<name>A0AAD4CRA7_ASPNN</name>